<organism evidence="3 4">
    <name type="scientific">Pontibacter aydingkolensis</name>
    <dbReference type="NCBI Taxonomy" id="1911536"/>
    <lineage>
        <taxon>Bacteria</taxon>
        <taxon>Pseudomonadati</taxon>
        <taxon>Bacteroidota</taxon>
        <taxon>Cytophagia</taxon>
        <taxon>Cytophagales</taxon>
        <taxon>Hymenobacteraceae</taxon>
        <taxon>Pontibacter</taxon>
    </lineage>
</organism>
<feature type="chain" id="PRO_5046426312" evidence="1">
    <location>
        <begin position="28"/>
        <end position="749"/>
    </location>
</feature>
<evidence type="ECO:0000313" key="4">
    <source>
        <dbReference type="Proteomes" id="UP000813018"/>
    </source>
</evidence>
<dbReference type="EMBL" id="JAHYXK010000005">
    <property type="protein sequence ID" value="MBW7467139.1"/>
    <property type="molecule type" value="Genomic_DNA"/>
</dbReference>
<dbReference type="PANTHER" id="PTHR23361:SF20">
    <property type="entry name" value="MRH DOMAIN-CONTAINING PROTEIN"/>
    <property type="match status" value="1"/>
</dbReference>
<reference evidence="3 4" key="1">
    <citation type="journal article" date="2016" name="Int. J. Syst. Evol. Microbiol.">
        <title>Pontibacter aydingkolensis sp. nov., isolated from soil of a salt lake.</title>
        <authorList>
            <person name="Osman G."/>
            <person name="Zhang T."/>
            <person name="Lou K."/>
            <person name="Gao Y."/>
            <person name="Chang W."/>
            <person name="Lin Q."/>
            <person name="Yang H.M."/>
            <person name="Huo X.D."/>
            <person name="Wang N."/>
        </authorList>
    </citation>
    <scope>NUCLEOTIDE SEQUENCE [LARGE SCALE GENOMIC DNA]</scope>
    <source>
        <strain evidence="3 4">KACC 19255</strain>
    </source>
</reference>
<dbReference type="Proteomes" id="UP000813018">
    <property type="component" value="Unassembled WGS sequence"/>
</dbReference>
<dbReference type="InterPro" id="IPR002909">
    <property type="entry name" value="IPT_dom"/>
</dbReference>
<keyword evidence="4" id="KW-1185">Reference proteome</keyword>
<feature type="domain" description="IPT/TIG" evidence="2">
    <location>
        <begin position="280"/>
        <end position="361"/>
    </location>
</feature>
<feature type="domain" description="IPT/TIG" evidence="2">
    <location>
        <begin position="118"/>
        <end position="197"/>
    </location>
</feature>
<feature type="domain" description="IPT/TIG" evidence="2">
    <location>
        <begin position="37"/>
        <end position="116"/>
    </location>
</feature>
<feature type="domain" description="IPT/TIG" evidence="2">
    <location>
        <begin position="199"/>
        <end position="278"/>
    </location>
</feature>
<proteinExistence type="predicted"/>
<dbReference type="PANTHER" id="PTHR23361">
    <property type="entry name" value="MUCIN"/>
    <property type="match status" value="1"/>
</dbReference>
<dbReference type="Gene3D" id="2.60.40.10">
    <property type="entry name" value="Immunoglobulins"/>
    <property type="match status" value="6"/>
</dbReference>
<keyword evidence="1" id="KW-0732">Signal</keyword>
<evidence type="ECO:0000259" key="2">
    <source>
        <dbReference type="SMART" id="SM00429"/>
    </source>
</evidence>
<feature type="domain" description="IPT/TIG" evidence="2">
    <location>
        <begin position="363"/>
        <end position="442"/>
    </location>
</feature>
<name>A0ABS7CTG1_9BACT</name>
<gene>
    <name evidence="3" type="ORF">K0O23_08660</name>
</gene>
<dbReference type="NCBIfam" id="TIGR04183">
    <property type="entry name" value="Por_Secre_tail"/>
    <property type="match status" value="1"/>
</dbReference>
<dbReference type="InterPro" id="IPR013783">
    <property type="entry name" value="Ig-like_fold"/>
</dbReference>
<evidence type="ECO:0000256" key="1">
    <source>
        <dbReference type="SAM" id="SignalP"/>
    </source>
</evidence>
<feature type="signal peptide" evidence="1">
    <location>
        <begin position="1"/>
        <end position="27"/>
    </location>
</feature>
<protein>
    <submittedName>
        <fullName evidence="3">IPT/TIG domain-containing protein</fullName>
    </submittedName>
</protein>
<dbReference type="InterPro" id="IPR014756">
    <property type="entry name" value="Ig_E-set"/>
</dbReference>
<evidence type="ECO:0000313" key="3">
    <source>
        <dbReference type="EMBL" id="MBW7467139.1"/>
    </source>
</evidence>
<dbReference type="CDD" id="cd00102">
    <property type="entry name" value="IPT"/>
    <property type="match status" value="4"/>
</dbReference>
<sequence>MAQLYAHLRKSKLLAILLLKCMLILCAVVDSQAQSSAPTITSFSPSEGRVGDELIIKGTNFNNASSVFIGSLMGASFTIVSNTEIRLRVHEYAATGKLQVWSSSGKGSSSTDFTVTGAPTISGFTPSSGPVGAEITVNGQNLKDVTRVYIGNGWTTDFTMVSDTELRVRVPALASTGRVVVRTLNGQVTSSTNFTVTGAPTISGFTPSSGPVGAEITVNGQNLKDVTKVSIGIGSTTDFKMVSDTELRVRVPALASTGRVVVTTLNGQVTASGIFTVEGAPVVNSFDPSSARVGDVITITGQNFAGATHVYIGSGTVESNAFLSVTENEIKVKVPYMASSASIVVRSINGQGYSSGTFTVEGSPIINSFSPSSGPIGTTIKIYGQNFTGTTDIYINQARTTNFSVISDTELWVTVPATATTGRIRVIASGGSDYSSATYTITNAYITITPNTISFTDVPANSTEVQQYQVSGQGLTNGVAVSLNISDATSPFTISTALDGVYSRSLDLTGVSNNRLNATTIYVRYAPLAETAAGSPHTGSVIHTQGSTSNTLAINATAVGPMPVELVFFTAKPKDRNVVFEWRTAAEKDNSHFEIEMAVGSLNNFTKVATVASKVGNSSTATSYKHQQLLLNYGNTLYFRLKQVDFDGTSSYSNIVAIETSAYKEQTQPKVVPNPVNSRSKLVLNSNESVKASMHLSSLAGKRIYSRDVIVLKGPNELDLPMVDTLEKGMYILTIELGGKVYQVKFIKQ</sequence>
<comment type="caution">
    <text evidence="3">The sequence shown here is derived from an EMBL/GenBank/DDBJ whole genome shotgun (WGS) entry which is preliminary data.</text>
</comment>
<accession>A0ABS7CTG1</accession>
<dbReference type="Pfam" id="PF01833">
    <property type="entry name" value="TIG"/>
    <property type="match status" value="5"/>
</dbReference>
<dbReference type="RefSeq" id="WP_219877016.1">
    <property type="nucleotide sequence ID" value="NZ_JAHYXK010000005.1"/>
</dbReference>
<dbReference type="SUPFAM" id="SSF81296">
    <property type="entry name" value="E set domains"/>
    <property type="match status" value="5"/>
</dbReference>
<dbReference type="SMART" id="SM00429">
    <property type="entry name" value="IPT"/>
    <property type="match status" value="5"/>
</dbReference>
<dbReference type="InterPro" id="IPR026444">
    <property type="entry name" value="Secre_tail"/>
</dbReference>